<evidence type="ECO:0000256" key="4">
    <source>
        <dbReference type="ARBA" id="ARBA00022692"/>
    </source>
</evidence>
<feature type="transmembrane region" description="Helical" evidence="9">
    <location>
        <begin position="364"/>
        <end position="383"/>
    </location>
</feature>
<keyword evidence="7 9" id="KW-0472">Membrane</keyword>
<protein>
    <submittedName>
        <fullName evidence="11">Sodium/hydrogen exchanger</fullName>
    </submittedName>
</protein>
<keyword evidence="4 9" id="KW-0812">Transmembrane</keyword>
<keyword evidence="3" id="KW-0050">Antiport</keyword>
<feature type="transmembrane region" description="Helical" evidence="9">
    <location>
        <begin position="221"/>
        <end position="240"/>
    </location>
</feature>
<feature type="transmembrane region" description="Helical" evidence="9">
    <location>
        <begin position="336"/>
        <end position="358"/>
    </location>
</feature>
<reference evidence="11" key="2">
    <citation type="submission" date="2023-01" db="EMBL/GenBank/DDBJ databases">
        <authorList>
            <person name="Sun Q."/>
            <person name="Evtushenko L."/>
        </authorList>
    </citation>
    <scope>NUCLEOTIDE SEQUENCE</scope>
    <source>
        <strain evidence="11">VKM Ac-1069</strain>
    </source>
</reference>
<reference evidence="11" key="1">
    <citation type="journal article" date="2014" name="Int. J. Syst. Evol. Microbiol.">
        <title>Complete genome sequence of Corynebacterium casei LMG S-19264T (=DSM 44701T), isolated from a smear-ripened cheese.</title>
        <authorList>
            <consortium name="US DOE Joint Genome Institute (JGI-PGF)"/>
            <person name="Walter F."/>
            <person name="Albersmeier A."/>
            <person name="Kalinowski J."/>
            <person name="Ruckert C."/>
        </authorList>
    </citation>
    <scope>NUCLEOTIDE SEQUENCE</scope>
    <source>
        <strain evidence="11">VKM Ac-1069</strain>
    </source>
</reference>
<dbReference type="Proteomes" id="UP001143463">
    <property type="component" value="Unassembled WGS sequence"/>
</dbReference>
<dbReference type="EMBL" id="BSFQ01000035">
    <property type="protein sequence ID" value="GLL14670.1"/>
    <property type="molecule type" value="Genomic_DNA"/>
</dbReference>
<dbReference type="PANTHER" id="PTHR32507:SF8">
    <property type="entry name" value="CNH1P"/>
    <property type="match status" value="1"/>
</dbReference>
<organism evidence="11 12">
    <name type="scientific">Pseudonocardia halophobica</name>
    <dbReference type="NCBI Taxonomy" id="29401"/>
    <lineage>
        <taxon>Bacteria</taxon>
        <taxon>Bacillati</taxon>
        <taxon>Actinomycetota</taxon>
        <taxon>Actinomycetes</taxon>
        <taxon>Pseudonocardiales</taxon>
        <taxon>Pseudonocardiaceae</taxon>
        <taxon>Pseudonocardia</taxon>
    </lineage>
</organism>
<feature type="transmembrane region" description="Helical" evidence="9">
    <location>
        <begin position="158"/>
        <end position="177"/>
    </location>
</feature>
<keyword evidence="5 9" id="KW-1133">Transmembrane helix</keyword>
<dbReference type="AlphaFoldDB" id="A0A9W6L899"/>
<dbReference type="PANTHER" id="PTHR32507">
    <property type="entry name" value="NA(+)/H(+) ANTIPORTER 1"/>
    <property type="match status" value="1"/>
</dbReference>
<evidence type="ECO:0000259" key="10">
    <source>
        <dbReference type="Pfam" id="PF00999"/>
    </source>
</evidence>
<feature type="transmembrane region" description="Helical" evidence="9">
    <location>
        <begin position="270"/>
        <end position="291"/>
    </location>
</feature>
<dbReference type="GO" id="GO:0005886">
    <property type="term" value="C:plasma membrane"/>
    <property type="evidence" value="ECO:0007669"/>
    <property type="project" value="UniProtKB-SubCell"/>
</dbReference>
<keyword evidence="12" id="KW-1185">Reference proteome</keyword>
<comment type="caution">
    <text evidence="11">The sequence shown here is derived from an EMBL/GenBank/DDBJ whole genome shotgun (WGS) entry which is preliminary data.</text>
</comment>
<evidence type="ECO:0000256" key="8">
    <source>
        <dbReference type="SAM" id="MobiDB-lite"/>
    </source>
</evidence>
<evidence type="ECO:0000256" key="5">
    <source>
        <dbReference type="ARBA" id="ARBA00022989"/>
    </source>
</evidence>
<keyword evidence="6" id="KW-0406">Ion transport</keyword>
<evidence type="ECO:0000256" key="1">
    <source>
        <dbReference type="ARBA" id="ARBA00004651"/>
    </source>
</evidence>
<evidence type="ECO:0000256" key="2">
    <source>
        <dbReference type="ARBA" id="ARBA00022448"/>
    </source>
</evidence>
<evidence type="ECO:0000256" key="6">
    <source>
        <dbReference type="ARBA" id="ARBA00023065"/>
    </source>
</evidence>
<feature type="transmembrane region" description="Helical" evidence="9">
    <location>
        <begin position="28"/>
        <end position="49"/>
    </location>
</feature>
<feature type="transmembrane region" description="Helical" evidence="9">
    <location>
        <begin position="303"/>
        <end position="324"/>
    </location>
</feature>
<comment type="subcellular location">
    <subcellularLocation>
        <location evidence="1">Cell membrane</location>
        <topology evidence="1">Multi-pass membrane protein</topology>
    </subcellularLocation>
</comment>
<feature type="transmembrane region" description="Helical" evidence="9">
    <location>
        <begin position="116"/>
        <end position="137"/>
    </location>
</feature>
<dbReference type="RefSeq" id="WP_081924584.1">
    <property type="nucleotide sequence ID" value="NZ_BAAAUZ010000014.1"/>
</dbReference>
<gene>
    <name evidence="11" type="ORF">GCM10017577_58180</name>
</gene>
<feature type="transmembrane region" description="Helical" evidence="9">
    <location>
        <begin position="183"/>
        <end position="209"/>
    </location>
</feature>
<dbReference type="GO" id="GO:0015297">
    <property type="term" value="F:antiporter activity"/>
    <property type="evidence" value="ECO:0007669"/>
    <property type="project" value="UniProtKB-KW"/>
</dbReference>
<evidence type="ECO:0000313" key="12">
    <source>
        <dbReference type="Proteomes" id="UP001143463"/>
    </source>
</evidence>
<evidence type="ECO:0000256" key="3">
    <source>
        <dbReference type="ARBA" id="ARBA00022449"/>
    </source>
</evidence>
<evidence type="ECO:0000313" key="11">
    <source>
        <dbReference type="EMBL" id="GLL14670.1"/>
    </source>
</evidence>
<proteinExistence type="predicted"/>
<feature type="transmembrane region" description="Helical" evidence="9">
    <location>
        <begin position="90"/>
        <end position="110"/>
    </location>
</feature>
<name>A0A9W6L899_9PSEU</name>
<dbReference type="GO" id="GO:1902600">
    <property type="term" value="P:proton transmembrane transport"/>
    <property type="evidence" value="ECO:0007669"/>
    <property type="project" value="InterPro"/>
</dbReference>
<dbReference type="InterPro" id="IPR006153">
    <property type="entry name" value="Cation/H_exchanger_TM"/>
</dbReference>
<feature type="domain" description="Cation/H+ exchanger transmembrane" evidence="10">
    <location>
        <begin position="9"/>
        <end position="388"/>
    </location>
</feature>
<keyword evidence="2" id="KW-0813">Transport</keyword>
<evidence type="ECO:0000256" key="7">
    <source>
        <dbReference type="ARBA" id="ARBA00023136"/>
    </source>
</evidence>
<evidence type="ECO:0000256" key="9">
    <source>
        <dbReference type="SAM" id="Phobius"/>
    </source>
</evidence>
<dbReference type="Pfam" id="PF00999">
    <property type="entry name" value="Na_H_Exchanger"/>
    <property type="match status" value="1"/>
</dbReference>
<feature type="region of interest" description="Disordered" evidence="8">
    <location>
        <begin position="398"/>
        <end position="456"/>
    </location>
</feature>
<sequence length="491" mass="51264">MLALVVIMLILLAWALVAGRLARFSVTMPFAMLAAGVALTAGPNPVFIFDVEIESAEHVVEGILAILLFTDATEIPGGILGRQPRLTLRLLLIALPLSLVVAWFGGAVLFEGAGGWLLLVLATVVMPVDLAPAIAVVRDRRIPERLRQVINAESGLNDGLIAPVFLFALAGATAVGGEGLADAAVHALPSLAMAILAGAVVGAAAARVLHRALDSGWTQSSALRIGVLALPLLAYGAAALVEGNGFVAAFVAGVFFEPAARRLPPGTLHLVEDVGTLLSLALWFIFGAIVNQTLAGGAITWQVVLYALLALTVARMLPVVLALIRTDVSAKDRLVLGWAGPRGIATLVFGMLAFIDLAGPQKDFVLAVTVVTVVASIVIHGLSTGLVARHYGRTAVAETGTEHADSGPTSAGPRRRAGPARPSPRPTGRTPGSGGGGGATRPPDRPERVGRSGLPGLLPVRLTHRVMRMRLEFFWPSRRVCQFDEFCPRAA</sequence>
<accession>A0A9W6L899</accession>